<protein>
    <submittedName>
        <fullName evidence="1">Uncharacterized protein</fullName>
    </submittedName>
</protein>
<name>A0A9X1PH70_9BACT</name>
<keyword evidence="2" id="KW-1185">Reference proteome</keyword>
<dbReference type="RefSeq" id="WP_234606402.1">
    <property type="nucleotide sequence ID" value="NZ_CP094997.1"/>
</dbReference>
<comment type="caution">
    <text evidence="1">The sequence shown here is derived from an EMBL/GenBank/DDBJ whole genome shotgun (WGS) entry which is preliminary data.</text>
</comment>
<accession>A0A9X1PH70</accession>
<evidence type="ECO:0000313" key="1">
    <source>
        <dbReference type="EMBL" id="MCF0060556.1"/>
    </source>
</evidence>
<evidence type="ECO:0000313" key="2">
    <source>
        <dbReference type="Proteomes" id="UP001139000"/>
    </source>
</evidence>
<organism evidence="1 2">
    <name type="scientific">Dyadobacter chenwenxiniae</name>
    <dbReference type="NCBI Taxonomy" id="2906456"/>
    <lineage>
        <taxon>Bacteria</taxon>
        <taxon>Pseudomonadati</taxon>
        <taxon>Bacteroidota</taxon>
        <taxon>Cytophagia</taxon>
        <taxon>Cytophagales</taxon>
        <taxon>Spirosomataceae</taxon>
        <taxon>Dyadobacter</taxon>
    </lineage>
</organism>
<dbReference type="EMBL" id="JAJTTC010000001">
    <property type="protein sequence ID" value="MCF0060556.1"/>
    <property type="molecule type" value="Genomic_DNA"/>
</dbReference>
<sequence>MRENLSWIHNDEEGTIEPLTILGALNVDLDKQIKEIDLMLGSLEEANGHLADFKSMEESFAKTTAEFRKKDMELDECNSPS</sequence>
<gene>
    <name evidence="1" type="ORF">LXM26_03570</name>
</gene>
<dbReference type="AlphaFoldDB" id="A0A9X1PH70"/>
<proteinExistence type="predicted"/>
<dbReference type="Proteomes" id="UP001139000">
    <property type="component" value="Unassembled WGS sequence"/>
</dbReference>
<reference evidence="1" key="1">
    <citation type="submission" date="2021-12" db="EMBL/GenBank/DDBJ databases">
        <title>Novel species in genus Dyadobacter.</title>
        <authorList>
            <person name="Ma C."/>
        </authorList>
    </citation>
    <scope>NUCLEOTIDE SEQUENCE</scope>
    <source>
        <strain evidence="1">LJ419</strain>
    </source>
</reference>